<dbReference type="SUPFAM" id="SSF55753">
    <property type="entry name" value="Actin depolymerizing proteins"/>
    <property type="match status" value="1"/>
</dbReference>
<dbReference type="InterPro" id="IPR002108">
    <property type="entry name" value="ADF-H"/>
</dbReference>
<organism evidence="2 3">
    <name type="scientific">Coemansia biformis</name>
    <dbReference type="NCBI Taxonomy" id="1286918"/>
    <lineage>
        <taxon>Eukaryota</taxon>
        <taxon>Fungi</taxon>
        <taxon>Fungi incertae sedis</taxon>
        <taxon>Zoopagomycota</taxon>
        <taxon>Kickxellomycotina</taxon>
        <taxon>Kickxellomycetes</taxon>
        <taxon>Kickxellales</taxon>
        <taxon>Kickxellaceae</taxon>
        <taxon>Coemansia</taxon>
    </lineage>
</organism>
<dbReference type="InterPro" id="IPR029006">
    <property type="entry name" value="ADF-H/Gelsolin-like_dom_sf"/>
</dbReference>
<dbReference type="Gene3D" id="3.40.20.10">
    <property type="entry name" value="Severin"/>
    <property type="match status" value="1"/>
</dbReference>
<name>A0A9W7XTG2_9FUNG</name>
<protein>
    <recommendedName>
        <fullName evidence="1">ADF-H domain-containing protein</fullName>
    </recommendedName>
</protein>
<comment type="caution">
    <text evidence="2">The sequence shown here is derived from an EMBL/GenBank/DDBJ whole genome shotgun (WGS) entry which is preliminary data.</text>
</comment>
<dbReference type="PROSITE" id="PS51263">
    <property type="entry name" value="ADF_H"/>
    <property type="match status" value="1"/>
</dbReference>
<keyword evidence="3" id="KW-1185">Reference proteome</keyword>
<evidence type="ECO:0000313" key="3">
    <source>
        <dbReference type="Proteomes" id="UP001143981"/>
    </source>
</evidence>
<accession>A0A9W7XTG2</accession>
<gene>
    <name evidence="2" type="ORF">LPJ61_007111</name>
</gene>
<dbReference type="EMBL" id="JANBOI010004351">
    <property type="protein sequence ID" value="KAJ1717855.1"/>
    <property type="molecule type" value="Genomic_DNA"/>
</dbReference>
<proteinExistence type="predicted"/>
<feature type="domain" description="ADF-H" evidence="1">
    <location>
        <begin position="7"/>
        <end position="146"/>
    </location>
</feature>
<dbReference type="GO" id="GO:0003779">
    <property type="term" value="F:actin binding"/>
    <property type="evidence" value="ECO:0007669"/>
    <property type="project" value="InterPro"/>
</dbReference>
<sequence length="157" mass="17722">MLQLQTSSPVNTHPPGPSFCKRPLVPTEVLNNTSAYKYAVFDLDGLQGDAYAPGSVHGDAFASLRSLLPADRCCYAVYRLTFIREMRPISAVIFYTWVPADAPPAEQQRYLLQAESVAGQLSHYDFRVTCSEWREFQQSAAASRARMLTEHHRRRGR</sequence>
<dbReference type="OrthoDB" id="5517320at2759"/>
<evidence type="ECO:0000259" key="1">
    <source>
        <dbReference type="PROSITE" id="PS51263"/>
    </source>
</evidence>
<evidence type="ECO:0000313" key="2">
    <source>
        <dbReference type="EMBL" id="KAJ1717855.1"/>
    </source>
</evidence>
<dbReference type="AlphaFoldDB" id="A0A9W7XTG2"/>
<reference evidence="2" key="1">
    <citation type="submission" date="2022-07" db="EMBL/GenBank/DDBJ databases">
        <title>Phylogenomic reconstructions and comparative analyses of Kickxellomycotina fungi.</title>
        <authorList>
            <person name="Reynolds N.K."/>
            <person name="Stajich J.E."/>
            <person name="Barry K."/>
            <person name="Grigoriev I.V."/>
            <person name="Crous P."/>
            <person name="Smith M.E."/>
        </authorList>
    </citation>
    <scope>NUCLEOTIDE SEQUENCE</scope>
    <source>
        <strain evidence="2">BCRC 34381</strain>
    </source>
</reference>
<dbReference type="Pfam" id="PF00241">
    <property type="entry name" value="Cofilin_ADF"/>
    <property type="match status" value="1"/>
</dbReference>
<dbReference type="Proteomes" id="UP001143981">
    <property type="component" value="Unassembled WGS sequence"/>
</dbReference>